<dbReference type="OrthoDB" id="2394571at2759"/>
<reference evidence="1" key="1">
    <citation type="journal article" date="2020" name="Fungal Divers.">
        <title>Resolving the Mortierellaceae phylogeny through synthesis of multi-gene phylogenetics and phylogenomics.</title>
        <authorList>
            <person name="Vandepol N."/>
            <person name="Liber J."/>
            <person name="Desiro A."/>
            <person name="Na H."/>
            <person name="Kennedy M."/>
            <person name="Barry K."/>
            <person name="Grigoriev I.V."/>
            <person name="Miller A.N."/>
            <person name="O'Donnell K."/>
            <person name="Stajich J.E."/>
            <person name="Bonito G."/>
        </authorList>
    </citation>
    <scope>NUCLEOTIDE SEQUENCE</scope>
    <source>
        <strain evidence="1">KOD1015</strain>
    </source>
</reference>
<sequence length="89" mass="11026">MYYTLMCWIGGRWPCKLRPLIKKTNLDDILAMLRRNLKLPKRFYIDIEFDHHGNTFMILNTSHWQWAREQMNHGDMSIRCKIWQKHYTR</sequence>
<keyword evidence="2" id="KW-1185">Reference proteome</keyword>
<dbReference type="Proteomes" id="UP000780801">
    <property type="component" value="Unassembled WGS sequence"/>
</dbReference>
<organism evidence="1 2">
    <name type="scientific">Lunasporangiospora selenospora</name>
    <dbReference type="NCBI Taxonomy" id="979761"/>
    <lineage>
        <taxon>Eukaryota</taxon>
        <taxon>Fungi</taxon>
        <taxon>Fungi incertae sedis</taxon>
        <taxon>Mucoromycota</taxon>
        <taxon>Mortierellomycotina</taxon>
        <taxon>Mortierellomycetes</taxon>
        <taxon>Mortierellales</taxon>
        <taxon>Mortierellaceae</taxon>
        <taxon>Lunasporangiospora</taxon>
    </lineage>
</organism>
<dbReference type="EMBL" id="JAABOA010002980">
    <property type="protein sequence ID" value="KAF9579172.1"/>
    <property type="molecule type" value="Genomic_DNA"/>
</dbReference>
<protein>
    <submittedName>
        <fullName evidence="1">Uncharacterized protein</fullName>
    </submittedName>
</protein>
<evidence type="ECO:0000313" key="1">
    <source>
        <dbReference type="EMBL" id="KAF9579172.1"/>
    </source>
</evidence>
<gene>
    <name evidence="1" type="ORF">BGW38_004673</name>
</gene>
<accession>A0A9P6FPE0</accession>
<name>A0A9P6FPE0_9FUNG</name>
<comment type="caution">
    <text evidence="1">The sequence shown here is derived from an EMBL/GenBank/DDBJ whole genome shotgun (WGS) entry which is preliminary data.</text>
</comment>
<evidence type="ECO:0000313" key="2">
    <source>
        <dbReference type="Proteomes" id="UP000780801"/>
    </source>
</evidence>
<proteinExistence type="predicted"/>
<dbReference type="AlphaFoldDB" id="A0A9P6FPE0"/>